<dbReference type="PANTHER" id="PTHR11228:SF7">
    <property type="entry name" value="PQQA PEPTIDE CYCLASE"/>
    <property type="match status" value="1"/>
</dbReference>
<evidence type="ECO:0000313" key="2">
    <source>
        <dbReference type="EMBL" id="EIC00690.1"/>
    </source>
</evidence>
<name>H7EP57_9SPIR</name>
<proteinExistence type="predicted"/>
<dbReference type="Gene3D" id="3.20.20.70">
    <property type="entry name" value="Aldolase class I"/>
    <property type="match status" value="1"/>
</dbReference>
<reference evidence="2 3" key="1">
    <citation type="submission" date="2011-09" db="EMBL/GenBank/DDBJ databases">
        <title>The draft genome of Treponema saccharophilum DSM 2985.</title>
        <authorList>
            <consortium name="US DOE Joint Genome Institute (JGI-PGF)"/>
            <person name="Lucas S."/>
            <person name="Copeland A."/>
            <person name="Lapidus A."/>
            <person name="Glavina del Rio T."/>
            <person name="Dalin E."/>
            <person name="Tice H."/>
            <person name="Bruce D."/>
            <person name="Goodwin L."/>
            <person name="Pitluck S."/>
            <person name="Peters L."/>
            <person name="Kyrpides N."/>
            <person name="Mavromatis K."/>
            <person name="Ivanova N."/>
            <person name="Markowitz V."/>
            <person name="Cheng J.-F."/>
            <person name="Hugenholtz P."/>
            <person name="Woyke T."/>
            <person name="Wu D."/>
            <person name="Gronow S."/>
            <person name="Wellnitz S."/>
            <person name="Brambilla E."/>
            <person name="Klenk H.-P."/>
            <person name="Eisen J.A."/>
        </authorList>
    </citation>
    <scope>NUCLEOTIDE SEQUENCE [LARGE SCALE GENOMIC DNA]</scope>
    <source>
        <strain evidence="2 3">DSM 2985</strain>
    </source>
</reference>
<dbReference type="Proteomes" id="UP000003571">
    <property type="component" value="Unassembled WGS sequence"/>
</dbReference>
<dbReference type="RefSeq" id="WP_002706364.1">
    <property type="nucleotide sequence ID" value="NZ_AGRW01000054.1"/>
</dbReference>
<organism evidence="2 3">
    <name type="scientific">Treponema saccharophilum DSM 2985</name>
    <dbReference type="NCBI Taxonomy" id="907348"/>
    <lineage>
        <taxon>Bacteria</taxon>
        <taxon>Pseudomonadati</taxon>
        <taxon>Spirochaetota</taxon>
        <taxon>Spirochaetia</taxon>
        <taxon>Spirochaetales</taxon>
        <taxon>Treponemataceae</taxon>
        <taxon>Treponema</taxon>
    </lineage>
</organism>
<dbReference type="EMBL" id="AGRW01000054">
    <property type="protein sequence ID" value="EIC00690.1"/>
    <property type="molecule type" value="Genomic_DNA"/>
</dbReference>
<protein>
    <recommendedName>
        <fullName evidence="1">4Fe4S-binding SPASM domain-containing protein</fullName>
    </recommendedName>
</protein>
<dbReference type="STRING" id="907348.TresaDRAFT_0163"/>
<dbReference type="InterPro" id="IPR023885">
    <property type="entry name" value="4Fe4S-binding_SPASM_dom"/>
</dbReference>
<dbReference type="PATRIC" id="fig|907348.3.peg.2749"/>
<dbReference type="AlphaFoldDB" id="H7EP57"/>
<dbReference type="InterPro" id="IPR050377">
    <property type="entry name" value="Radical_SAM_PqqE_MftC-like"/>
</dbReference>
<dbReference type="eggNOG" id="COG0535">
    <property type="taxonomic scope" value="Bacteria"/>
</dbReference>
<dbReference type="InterPro" id="IPR058240">
    <property type="entry name" value="rSAM_sf"/>
</dbReference>
<gene>
    <name evidence="2" type="ORF">TresaDRAFT_0163</name>
</gene>
<accession>H7EP57</accession>
<dbReference type="InterPro" id="IPR013785">
    <property type="entry name" value="Aldolase_TIM"/>
</dbReference>
<feature type="domain" description="4Fe4S-binding SPASM" evidence="1">
    <location>
        <begin position="447"/>
        <end position="508"/>
    </location>
</feature>
<dbReference type="PANTHER" id="PTHR11228">
    <property type="entry name" value="RADICAL SAM DOMAIN PROTEIN"/>
    <property type="match status" value="1"/>
</dbReference>
<dbReference type="Pfam" id="PF13186">
    <property type="entry name" value="SPASM"/>
    <property type="match status" value="1"/>
</dbReference>
<keyword evidence="3" id="KW-1185">Reference proteome</keyword>
<dbReference type="InterPro" id="IPR027608">
    <property type="entry name" value="Spiro_SPASM"/>
</dbReference>
<sequence length="516" mass="55875">MENIVVLFAGFELGRSVRNRYLGSSAIRLCVEWGARHSSSRTFILSTKGNTDTIFSLISSSEALSSVEFVERDFWDARTVASCVSECCEKAGAKCALFAFIDQPFMSDSLAGKMLGVHADNLAEYTFADGFPGGIAGEVIDSGAASLIASLAEGKEIPASRTMFMDIMKGDINSFEIETVLSEVDFRRYRLLFESSSAGGEASCAALCPVLPGSFREGRAEDIGLAALSCADSVRTLPFFFDVQITSRSNHVTLCSPPPALGVGGFPDMDIGKFRALVRAASEMNPDAVFSLSCFGEPLLHPSFIDFARAVLSENLRLLVETDGILVGGLAEKIRGLSEFRDRMDWIVDIDAAGAKTYAAVRNAPEGDFEKAVGAVSVLSGMFPSRVYPQFTRMDANEHELESFFRFWKDSSSPSGGKVIIKKFDSLCASLPDRKPADLSPLVRNACWHLARDFVVLADGSVVPCRGCGASACVGNVFSEDVGEIWARGKELFAEHLSGKFRGRCGGCDEYYTFNF</sequence>
<comment type="caution">
    <text evidence="2">The sequence shown here is derived from an EMBL/GenBank/DDBJ whole genome shotgun (WGS) entry which is preliminary data.</text>
</comment>
<dbReference type="SUPFAM" id="SSF102114">
    <property type="entry name" value="Radical SAM enzymes"/>
    <property type="match status" value="1"/>
</dbReference>
<evidence type="ECO:0000259" key="1">
    <source>
        <dbReference type="Pfam" id="PF13186"/>
    </source>
</evidence>
<dbReference type="OrthoDB" id="335556at2"/>
<dbReference type="CDD" id="cd21109">
    <property type="entry name" value="SPASM"/>
    <property type="match status" value="1"/>
</dbReference>
<evidence type="ECO:0000313" key="3">
    <source>
        <dbReference type="Proteomes" id="UP000003571"/>
    </source>
</evidence>
<dbReference type="NCBIfam" id="TIGR04321">
    <property type="entry name" value="spiroSPASM"/>
    <property type="match status" value="1"/>
</dbReference>